<comment type="caution">
    <text evidence="2">The sequence shown here is derived from an EMBL/GenBank/DDBJ whole genome shotgun (WGS) entry which is preliminary data.</text>
</comment>
<name>A0A9W6FE52_9FIRM</name>
<keyword evidence="1" id="KW-1133">Transmembrane helix</keyword>
<sequence length="200" mass="22816">MQKQKTNLESSIKVSQSQDSNTFPLPQIFIKPFVVANTIALIMTPSIDKNTLNQIKNEKIVLEQYDNGRIKHYPYISLQYENGVISNKEVKKNEIPIQISNEISFNMSENENKQIIDELRKENVVLKNKLKNSFPTHIVTYISICGLILGVCITLMILMFGCGVFLIDPFYVFCAVLIALTLLCTAIAATYDWKDFLNEK</sequence>
<keyword evidence="3" id="KW-1185">Reference proteome</keyword>
<evidence type="ECO:0000256" key="1">
    <source>
        <dbReference type="SAM" id="Phobius"/>
    </source>
</evidence>
<reference evidence="2 3" key="1">
    <citation type="journal article" date="2023" name="Int. J. Syst. Evol. Microbiol.">
        <title>Sellimonas catena sp. nov., isolated from human faeces.</title>
        <authorList>
            <person name="Hisatomi A."/>
            <person name="Ohkuma M."/>
            <person name="Sakamoto M."/>
        </authorList>
    </citation>
    <scope>NUCLEOTIDE SEQUENCE [LARGE SCALE GENOMIC DNA]</scope>
    <source>
        <strain evidence="2 3">12EGH17</strain>
    </source>
</reference>
<feature type="transmembrane region" description="Helical" evidence="1">
    <location>
        <begin position="138"/>
        <end position="158"/>
    </location>
</feature>
<evidence type="ECO:0000313" key="3">
    <source>
        <dbReference type="Proteomes" id="UP001145145"/>
    </source>
</evidence>
<keyword evidence="1" id="KW-0812">Transmembrane</keyword>
<feature type="transmembrane region" description="Helical" evidence="1">
    <location>
        <begin position="170"/>
        <end position="191"/>
    </location>
</feature>
<proteinExistence type="predicted"/>
<organism evidence="2 3">
    <name type="scientific">Sellimonas catena</name>
    <dbReference type="NCBI Taxonomy" id="2994035"/>
    <lineage>
        <taxon>Bacteria</taxon>
        <taxon>Bacillati</taxon>
        <taxon>Bacillota</taxon>
        <taxon>Clostridia</taxon>
        <taxon>Lachnospirales</taxon>
        <taxon>Lachnospiraceae</taxon>
        <taxon>Sellimonas</taxon>
    </lineage>
</organism>
<keyword evidence="1" id="KW-0472">Membrane</keyword>
<dbReference type="RefSeq" id="WP_281874447.1">
    <property type="nucleotide sequence ID" value="NZ_BSBO01000077.1"/>
</dbReference>
<protein>
    <submittedName>
        <fullName evidence="2">Uncharacterized protein</fullName>
    </submittedName>
</protein>
<dbReference type="EMBL" id="BSBO01000077">
    <property type="protein sequence ID" value="GLG06369.1"/>
    <property type="molecule type" value="Genomic_DNA"/>
</dbReference>
<gene>
    <name evidence="2" type="ORF">Selli1_35430</name>
</gene>
<dbReference type="AlphaFoldDB" id="A0A9W6FE52"/>
<dbReference type="Proteomes" id="UP001145145">
    <property type="component" value="Unassembled WGS sequence"/>
</dbReference>
<evidence type="ECO:0000313" key="2">
    <source>
        <dbReference type="EMBL" id="GLG06369.1"/>
    </source>
</evidence>
<accession>A0A9W6FE52</accession>